<feature type="domain" description="Dihydroxy-acid/6-phosphogluconate dehydratase C-terminal" evidence="9">
    <location>
        <begin position="364"/>
        <end position="553"/>
    </location>
</feature>
<keyword evidence="7" id="KW-0100">Branched-chain amino acid biosynthesis</keyword>
<dbReference type="PANTHER" id="PTHR43661">
    <property type="entry name" value="D-XYLONATE DEHYDRATASE"/>
    <property type="match status" value="1"/>
</dbReference>
<proteinExistence type="inferred from homology"/>
<dbReference type="GO" id="GO:0046872">
    <property type="term" value="F:metal ion binding"/>
    <property type="evidence" value="ECO:0007669"/>
    <property type="project" value="UniProtKB-KW"/>
</dbReference>
<dbReference type="InterPro" id="IPR042096">
    <property type="entry name" value="Dihydro-acid_dehy_C"/>
</dbReference>
<evidence type="ECO:0000313" key="10">
    <source>
        <dbReference type="EMBL" id="MCG4745952.1"/>
    </source>
</evidence>
<dbReference type="InterPro" id="IPR037237">
    <property type="entry name" value="IlvD/EDD_N"/>
</dbReference>
<evidence type="ECO:0000256" key="1">
    <source>
        <dbReference type="ARBA" id="ARBA00006486"/>
    </source>
</evidence>
<evidence type="ECO:0000313" key="11">
    <source>
        <dbReference type="Proteomes" id="UP001299608"/>
    </source>
</evidence>
<keyword evidence="6" id="KW-0456">Lyase</keyword>
<dbReference type="GO" id="GO:0016836">
    <property type="term" value="F:hydro-lyase activity"/>
    <property type="evidence" value="ECO:0007669"/>
    <property type="project" value="TreeGrafter"/>
</dbReference>
<evidence type="ECO:0000259" key="9">
    <source>
        <dbReference type="Pfam" id="PF24877"/>
    </source>
</evidence>
<dbReference type="GO" id="GO:0005829">
    <property type="term" value="C:cytosol"/>
    <property type="evidence" value="ECO:0007669"/>
    <property type="project" value="TreeGrafter"/>
</dbReference>
<evidence type="ECO:0000259" key="8">
    <source>
        <dbReference type="Pfam" id="PF00920"/>
    </source>
</evidence>
<organism evidence="10 11">
    <name type="scientific">Enterocloster aldenensis</name>
    <dbReference type="NCBI Taxonomy" id="358742"/>
    <lineage>
        <taxon>Bacteria</taxon>
        <taxon>Bacillati</taxon>
        <taxon>Bacillota</taxon>
        <taxon>Clostridia</taxon>
        <taxon>Lachnospirales</taxon>
        <taxon>Lachnospiraceae</taxon>
        <taxon>Enterocloster</taxon>
    </lineage>
</organism>
<keyword evidence="3" id="KW-0479">Metal-binding</keyword>
<dbReference type="Proteomes" id="UP001299608">
    <property type="component" value="Unassembled WGS sequence"/>
</dbReference>
<comment type="caution">
    <text evidence="10">The sequence shown here is derived from an EMBL/GenBank/DDBJ whole genome shotgun (WGS) entry which is preliminary data.</text>
</comment>
<dbReference type="RefSeq" id="WP_238053591.1">
    <property type="nucleotide sequence ID" value="NZ_JAKNGE010000011.1"/>
</dbReference>
<protein>
    <submittedName>
        <fullName evidence="10">Dihydroxy-acid dehydratase</fullName>
    </submittedName>
</protein>
<dbReference type="Gene3D" id="3.50.30.80">
    <property type="entry name" value="IlvD/EDD C-terminal domain-like"/>
    <property type="match status" value="1"/>
</dbReference>
<dbReference type="InterPro" id="IPR056740">
    <property type="entry name" value="ILV_EDD_C"/>
</dbReference>
<evidence type="ECO:0000256" key="6">
    <source>
        <dbReference type="ARBA" id="ARBA00023239"/>
    </source>
</evidence>
<dbReference type="SUPFAM" id="SSF143975">
    <property type="entry name" value="IlvD/EDD N-terminal domain-like"/>
    <property type="match status" value="1"/>
</dbReference>
<dbReference type="Pfam" id="PF24877">
    <property type="entry name" value="ILV_EDD_C"/>
    <property type="match status" value="1"/>
</dbReference>
<gene>
    <name evidence="10" type="ORF">L0N08_11055</name>
</gene>
<reference evidence="10" key="1">
    <citation type="submission" date="2022-01" db="EMBL/GenBank/DDBJ databases">
        <title>Collection of gut derived symbiotic bacterial strains cultured from healthy donors.</title>
        <authorList>
            <person name="Lin H."/>
            <person name="Kohout C."/>
            <person name="Waligurski E."/>
            <person name="Pamer E.G."/>
        </authorList>
    </citation>
    <scope>NUCLEOTIDE SEQUENCE</scope>
    <source>
        <strain evidence="10">DFI.6.55</strain>
    </source>
</reference>
<evidence type="ECO:0000256" key="2">
    <source>
        <dbReference type="ARBA" id="ARBA00022714"/>
    </source>
</evidence>
<accession>A0AAW5BVE3</accession>
<keyword evidence="2" id="KW-0001">2Fe-2S</keyword>
<dbReference type="InterPro" id="IPR020558">
    <property type="entry name" value="DiOHA_6PGluconate_deHydtase_CS"/>
</dbReference>
<dbReference type="FunFam" id="3.50.30.80:FF:000001">
    <property type="entry name" value="Dihydroxy-acid dehydratase"/>
    <property type="match status" value="1"/>
</dbReference>
<keyword evidence="4" id="KW-0408">Iron</keyword>
<dbReference type="PROSITE" id="PS00886">
    <property type="entry name" value="ILVD_EDD_1"/>
    <property type="match status" value="1"/>
</dbReference>
<evidence type="ECO:0000256" key="3">
    <source>
        <dbReference type="ARBA" id="ARBA00022723"/>
    </source>
</evidence>
<dbReference type="Pfam" id="PF00920">
    <property type="entry name" value="ILVD_EDD_N"/>
    <property type="match status" value="1"/>
</dbReference>
<dbReference type="EMBL" id="JAKNGE010000011">
    <property type="protein sequence ID" value="MCG4745952.1"/>
    <property type="molecule type" value="Genomic_DNA"/>
</dbReference>
<keyword evidence="7" id="KW-0028">Amino-acid biosynthesis</keyword>
<dbReference type="GO" id="GO:0009082">
    <property type="term" value="P:branched-chain amino acid biosynthetic process"/>
    <property type="evidence" value="ECO:0007669"/>
    <property type="project" value="UniProtKB-KW"/>
</dbReference>
<dbReference type="GO" id="GO:0051537">
    <property type="term" value="F:2 iron, 2 sulfur cluster binding"/>
    <property type="evidence" value="ECO:0007669"/>
    <property type="project" value="UniProtKB-KW"/>
</dbReference>
<evidence type="ECO:0000256" key="4">
    <source>
        <dbReference type="ARBA" id="ARBA00023004"/>
    </source>
</evidence>
<sequence length="556" mass="60104">MDYFTKQYMTGPEGAHRRAVYKAMGFTDADLSRPLVAVVNSWGEVCPGHFGLNMLTQKVKEGIWQSGATPVEFCTISQCGTLTLGLDGIRYDLATREMVSFDIETIVHSQMFDGIVFMTACDKVVPGMLIAAARLNLPSIFVCAGTMEAGQLNGEAFSLSDLDEKIMGGYRAGRVSEEVITAMEDRACPTWGACPLMGTANTMQCLAEALGLTLPGAATMIATSSELLRSAKLSGNQIVKLIEKNIRANDIMTLPALENMVTMMMVLGGSTNSVVHILSLSEELGFGDVVNLDKIAQISKKTPCLVNVKPNGPYHLTDFEKSGGMPAAMREVRSCLNTDVMTVTCRTMAENMEIPLKYEPDRRVLYSFDSPISQDGGIAVLYGNLAYGGAILRQSARYRDNLYHKGPAKVFDSQEEALEALHDGQIKPGDVMVVRFEGPCGGPGMPDIYAVQATVCGMGLDKDVAVITDARFSGFARGFGVCQITPEAAKAGPLAYLRDGDIITINVSQRSIDVEDPAIFEEREPAVNPKDKNTYKGVLNLFKKYGGPANKGARLE</sequence>
<dbReference type="PANTHER" id="PTHR43661:SF3">
    <property type="entry name" value="D-XYLONATE DEHYDRATASE YAGF-RELATED"/>
    <property type="match status" value="1"/>
</dbReference>
<keyword evidence="5" id="KW-0411">Iron-sulfur</keyword>
<dbReference type="SUPFAM" id="SSF52016">
    <property type="entry name" value="LeuD/IlvD-like"/>
    <property type="match status" value="1"/>
</dbReference>
<comment type="similarity">
    <text evidence="1">Belongs to the IlvD/Edd family.</text>
</comment>
<dbReference type="AlphaFoldDB" id="A0AAW5BVE3"/>
<name>A0AAW5BVE3_9FIRM</name>
<dbReference type="InterPro" id="IPR000581">
    <property type="entry name" value="ILV_EDD_N"/>
</dbReference>
<evidence type="ECO:0000256" key="5">
    <source>
        <dbReference type="ARBA" id="ARBA00023014"/>
    </source>
</evidence>
<feature type="domain" description="Dihydroxy-acid/6-phosphogluconate dehydratase N-terminal" evidence="8">
    <location>
        <begin position="33"/>
        <end position="351"/>
    </location>
</feature>
<evidence type="ECO:0000256" key="7">
    <source>
        <dbReference type="ARBA" id="ARBA00023304"/>
    </source>
</evidence>